<gene>
    <name evidence="12" type="primary">ND4L</name>
</gene>
<proteinExistence type="inferred from homology"/>
<evidence type="ECO:0000256" key="4">
    <source>
        <dbReference type="ARBA" id="ARBA00022692"/>
    </source>
</evidence>
<comment type="similarity">
    <text evidence="2">Belongs to the complex I subunit 4L family.</text>
</comment>
<keyword evidence="4 11" id="KW-0812">Transmembrane</keyword>
<evidence type="ECO:0000256" key="5">
    <source>
        <dbReference type="ARBA" id="ARBA00022967"/>
    </source>
</evidence>
<feature type="transmembrane region" description="Helical" evidence="11">
    <location>
        <begin position="27"/>
        <end position="45"/>
    </location>
</feature>
<dbReference type="CTD" id="4539"/>
<dbReference type="AlphaFoldDB" id="A0A343UN82"/>
<comment type="catalytic activity">
    <reaction evidence="10">
        <text>a ubiquinone + NADH + 5 H(+)(in) = a ubiquinol + NAD(+) + 4 H(+)(out)</text>
        <dbReference type="Rhea" id="RHEA:29091"/>
        <dbReference type="Rhea" id="RHEA-COMP:9565"/>
        <dbReference type="Rhea" id="RHEA-COMP:9566"/>
        <dbReference type="ChEBI" id="CHEBI:15378"/>
        <dbReference type="ChEBI" id="CHEBI:16389"/>
        <dbReference type="ChEBI" id="CHEBI:17976"/>
        <dbReference type="ChEBI" id="CHEBI:57540"/>
        <dbReference type="ChEBI" id="CHEBI:57945"/>
        <dbReference type="EC" id="7.1.1.2"/>
    </reaction>
</comment>
<evidence type="ECO:0000256" key="2">
    <source>
        <dbReference type="ARBA" id="ARBA00010519"/>
    </source>
</evidence>
<dbReference type="Gene3D" id="1.10.287.3510">
    <property type="match status" value="1"/>
</dbReference>
<dbReference type="GeneID" id="36277183"/>
<comment type="subcellular location">
    <subcellularLocation>
        <location evidence="1">Membrane</location>
        <topology evidence="1">Multi-pass membrane protein</topology>
    </subcellularLocation>
</comment>
<evidence type="ECO:0000256" key="10">
    <source>
        <dbReference type="ARBA" id="ARBA00049551"/>
    </source>
</evidence>
<feature type="transmembrane region" description="Helical" evidence="11">
    <location>
        <begin position="52"/>
        <end position="78"/>
    </location>
</feature>
<keyword evidence="8 11" id="KW-0472">Membrane</keyword>
<accession>A0A343UN82</accession>
<evidence type="ECO:0000256" key="9">
    <source>
        <dbReference type="ARBA" id="ARBA00031586"/>
    </source>
</evidence>
<organism evidence="12">
    <name type="scientific">Schizocephala bicornis</name>
    <dbReference type="NCBI Taxonomy" id="444990"/>
    <lineage>
        <taxon>Eukaryota</taxon>
        <taxon>Metazoa</taxon>
        <taxon>Ecdysozoa</taxon>
        <taxon>Arthropoda</taxon>
        <taxon>Hexapoda</taxon>
        <taxon>Insecta</taxon>
        <taxon>Pterygota</taxon>
        <taxon>Neoptera</taxon>
        <taxon>Polyneoptera</taxon>
        <taxon>Dictyoptera</taxon>
        <taxon>Mantodea</taxon>
        <taxon>Eumantodea</taxon>
        <taxon>Mantoidea</taxon>
        <taxon>Mantidae</taxon>
        <taxon>Schizocephalinae</taxon>
        <taxon>Schizocephala</taxon>
    </lineage>
</organism>
<keyword evidence="5" id="KW-1278">Translocase</keyword>
<dbReference type="InterPro" id="IPR039428">
    <property type="entry name" value="NUOK/Mnh_C1-like"/>
</dbReference>
<evidence type="ECO:0000256" key="3">
    <source>
        <dbReference type="ARBA" id="ARBA00016612"/>
    </source>
</evidence>
<sequence length="93" mass="11266">MLMLFYFMFIWGLWVFCSSRKHLLMTLFSLEVIILTLFIILYYYVVLWGSELYISMFFLTFAVWEGALGLSILVFLIWTPRNDFFDLYNLLQC</sequence>
<dbReference type="GO" id="GO:0016020">
    <property type="term" value="C:membrane"/>
    <property type="evidence" value="ECO:0007669"/>
    <property type="project" value="UniProtKB-SubCell"/>
</dbReference>
<dbReference type="RefSeq" id="YP_009469766.1">
    <property type="nucleotide sequence ID" value="NC_037207.1"/>
</dbReference>
<evidence type="ECO:0000256" key="6">
    <source>
        <dbReference type="ARBA" id="ARBA00022989"/>
    </source>
</evidence>
<dbReference type="Pfam" id="PF00420">
    <property type="entry name" value="Oxidored_q2"/>
    <property type="match status" value="1"/>
</dbReference>
<reference evidence="12" key="2">
    <citation type="journal article" date="2018" name="Int. J. Biol. Macromol.">
        <title>Higher tRNA gene duplication in mitogenomes of praying mantises (Dictyoptera, Mantodea) and the phylogeny within Mantodea.</title>
        <authorList>
            <person name="Zhang L.-P."/>
            <person name="Yu D.-N."/>
            <person name="Storey K.B."/>
            <person name="Cheng H.-Y."/>
            <person name="Zhang J.-Y."/>
        </authorList>
    </citation>
    <scope>NUCLEOTIDE SEQUENCE</scope>
</reference>
<keyword evidence="7" id="KW-0520">NAD</keyword>
<keyword evidence="12" id="KW-0496">Mitochondrion</keyword>
<evidence type="ECO:0000256" key="11">
    <source>
        <dbReference type="SAM" id="Phobius"/>
    </source>
</evidence>
<keyword evidence="6 11" id="KW-1133">Transmembrane helix</keyword>
<evidence type="ECO:0000256" key="8">
    <source>
        <dbReference type="ARBA" id="ARBA00023136"/>
    </source>
</evidence>
<evidence type="ECO:0000256" key="7">
    <source>
        <dbReference type="ARBA" id="ARBA00023027"/>
    </source>
</evidence>
<dbReference type="GO" id="GO:0008137">
    <property type="term" value="F:NADH dehydrogenase (ubiquinone) activity"/>
    <property type="evidence" value="ECO:0007669"/>
    <property type="project" value="UniProtKB-EC"/>
</dbReference>
<name>A0A343UN82_9NEOP</name>
<evidence type="ECO:0000256" key="1">
    <source>
        <dbReference type="ARBA" id="ARBA00004141"/>
    </source>
</evidence>
<reference evidence="12" key="1">
    <citation type="submission" date="2017-02" db="EMBL/GenBank/DDBJ databases">
        <authorList>
            <person name="Peterson S.W."/>
        </authorList>
    </citation>
    <scope>NUCLEOTIDE SEQUENCE</scope>
</reference>
<protein>
    <recommendedName>
        <fullName evidence="3">NADH-ubiquinone oxidoreductase chain 4L</fullName>
    </recommendedName>
    <alternativeName>
        <fullName evidence="9">NADH dehydrogenase subunit 4L</fullName>
    </alternativeName>
</protein>
<dbReference type="EMBL" id="KY689135">
    <property type="protein sequence ID" value="AVE15732.1"/>
    <property type="molecule type" value="Genomic_DNA"/>
</dbReference>
<evidence type="ECO:0000313" key="12">
    <source>
        <dbReference type="EMBL" id="AVE15732.1"/>
    </source>
</evidence>
<geneLocation type="mitochondrion" evidence="12"/>